<dbReference type="Proteomes" id="UP000293671">
    <property type="component" value="Unassembled WGS sequence"/>
</dbReference>
<evidence type="ECO:0000256" key="4">
    <source>
        <dbReference type="ARBA" id="ARBA00012574"/>
    </source>
</evidence>
<keyword evidence="5" id="KW-0645">Protease</keyword>
<dbReference type="SUPFAM" id="SSF55920">
    <property type="entry name" value="Creatinase/aminopeptidase"/>
    <property type="match status" value="1"/>
</dbReference>
<dbReference type="OrthoDB" id="9806388at2"/>
<evidence type="ECO:0000259" key="11">
    <source>
        <dbReference type="SMART" id="SM01011"/>
    </source>
</evidence>
<dbReference type="InterPro" id="IPR000994">
    <property type="entry name" value="Pept_M24"/>
</dbReference>
<dbReference type="GO" id="GO:0030145">
    <property type="term" value="F:manganese ion binding"/>
    <property type="evidence" value="ECO:0007669"/>
    <property type="project" value="InterPro"/>
</dbReference>
<organism evidence="12 13">
    <name type="scientific">Rivibacter subsaxonicus</name>
    <dbReference type="NCBI Taxonomy" id="457575"/>
    <lineage>
        <taxon>Bacteria</taxon>
        <taxon>Pseudomonadati</taxon>
        <taxon>Pseudomonadota</taxon>
        <taxon>Betaproteobacteria</taxon>
        <taxon>Burkholderiales</taxon>
        <taxon>Rivibacter</taxon>
    </lineage>
</organism>
<keyword evidence="8" id="KW-0482">Metalloprotease</keyword>
<dbReference type="PROSITE" id="PS00491">
    <property type="entry name" value="PROLINE_PEPTIDASE"/>
    <property type="match status" value="1"/>
</dbReference>
<keyword evidence="13" id="KW-1185">Reference proteome</keyword>
<evidence type="ECO:0000256" key="10">
    <source>
        <dbReference type="RuleBase" id="RU000590"/>
    </source>
</evidence>
<dbReference type="PANTHER" id="PTHR43226">
    <property type="entry name" value="XAA-PRO AMINOPEPTIDASE 3"/>
    <property type="match status" value="1"/>
</dbReference>
<name>A0A4Q7VW03_9BURK</name>
<evidence type="ECO:0000256" key="8">
    <source>
        <dbReference type="ARBA" id="ARBA00023049"/>
    </source>
</evidence>
<dbReference type="GO" id="GO:0005829">
    <property type="term" value="C:cytosol"/>
    <property type="evidence" value="ECO:0007669"/>
    <property type="project" value="TreeGrafter"/>
</dbReference>
<feature type="domain" description="Aminopeptidase P N-terminal" evidence="11">
    <location>
        <begin position="3"/>
        <end position="137"/>
    </location>
</feature>
<dbReference type="Gene3D" id="3.90.230.10">
    <property type="entry name" value="Creatinase/methionine aminopeptidase superfamily"/>
    <property type="match status" value="1"/>
</dbReference>
<dbReference type="Gene3D" id="3.40.350.10">
    <property type="entry name" value="Creatinase/prolidase N-terminal domain"/>
    <property type="match status" value="1"/>
</dbReference>
<evidence type="ECO:0000313" key="12">
    <source>
        <dbReference type="EMBL" id="RZU00618.1"/>
    </source>
</evidence>
<dbReference type="Pfam" id="PF00557">
    <property type="entry name" value="Peptidase_M24"/>
    <property type="match status" value="1"/>
</dbReference>
<comment type="similarity">
    <text evidence="3 10">Belongs to the peptidase M24B family.</text>
</comment>
<evidence type="ECO:0000256" key="5">
    <source>
        <dbReference type="ARBA" id="ARBA00022670"/>
    </source>
</evidence>
<dbReference type="AlphaFoldDB" id="A0A4Q7VW03"/>
<accession>A0A4Q7VW03</accession>
<keyword evidence="12" id="KW-0031">Aminopeptidase</keyword>
<evidence type="ECO:0000256" key="6">
    <source>
        <dbReference type="ARBA" id="ARBA00022723"/>
    </source>
</evidence>
<keyword evidence="9" id="KW-0464">Manganese</keyword>
<protein>
    <recommendedName>
        <fullName evidence="4">Xaa-Pro aminopeptidase</fullName>
        <ecNumber evidence="4">3.4.11.9</ecNumber>
    </recommendedName>
</protein>
<keyword evidence="7" id="KW-0378">Hydrolase</keyword>
<dbReference type="Pfam" id="PF05195">
    <property type="entry name" value="AMP_N"/>
    <property type="match status" value="1"/>
</dbReference>
<dbReference type="EMBL" id="SHKP01000005">
    <property type="protein sequence ID" value="RZU00618.1"/>
    <property type="molecule type" value="Genomic_DNA"/>
</dbReference>
<dbReference type="EC" id="3.4.11.9" evidence="4"/>
<dbReference type="GO" id="GO:0006508">
    <property type="term" value="P:proteolysis"/>
    <property type="evidence" value="ECO:0007669"/>
    <property type="project" value="UniProtKB-KW"/>
</dbReference>
<evidence type="ECO:0000256" key="3">
    <source>
        <dbReference type="ARBA" id="ARBA00008766"/>
    </source>
</evidence>
<dbReference type="PANTHER" id="PTHR43226:SF4">
    <property type="entry name" value="XAA-PRO AMINOPEPTIDASE 3"/>
    <property type="match status" value="1"/>
</dbReference>
<evidence type="ECO:0000256" key="1">
    <source>
        <dbReference type="ARBA" id="ARBA00001424"/>
    </source>
</evidence>
<evidence type="ECO:0000256" key="7">
    <source>
        <dbReference type="ARBA" id="ARBA00022801"/>
    </source>
</evidence>
<keyword evidence="6 10" id="KW-0479">Metal-binding</keyword>
<gene>
    <name evidence="12" type="ORF">EV670_1329</name>
</gene>
<evidence type="ECO:0000313" key="13">
    <source>
        <dbReference type="Proteomes" id="UP000293671"/>
    </source>
</evidence>
<comment type="cofactor">
    <cofactor evidence="2">
        <name>Mn(2+)</name>
        <dbReference type="ChEBI" id="CHEBI:29035"/>
    </cofactor>
</comment>
<dbReference type="InterPro" id="IPR029149">
    <property type="entry name" value="Creatin/AminoP/Spt16_N"/>
</dbReference>
<dbReference type="InterPro" id="IPR007865">
    <property type="entry name" value="Aminopep_P_N"/>
</dbReference>
<dbReference type="GO" id="GO:0070006">
    <property type="term" value="F:metalloaminopeptidase activity"/>
    <property type="evidence" value="ECO:0007669"/>
    <property type="project" value="InterPro"/>
</dbReference>
<dbReference type="InterPro" id="IPR001131">
    <property type="entry name" value="Peptidase_M24B_aminopep-P_CS"/>
</dbReference>
<dbReference type="InterPro" id="IPR036005">
    <property type="entry name" value="Creatinase/aminopeptidase-like"/>
</dbReference>
<evidence type="ECO:0000256" key="2">
    <source>
        <dbReference type="ARBA" id="ARBA00001936"/>
    </source>
</evidence>
<dbReference type="CDD" id="cd01087">
    <property type="entry name" value="Prolidase"/>
    <property type="match status" value="1"/>
</dbReference>
<sequence length="456" mass="49410">MTSSSPAHVQRRQRTAARLAAAGGGVLVLPTARVLLRNGSDNTHVFRADSRFLYLSGFAEPDSWLLLDASGRSLLLCPPRDPERELWDGVRLGPEAAPSALAVDAARPTEALHDTLVEWLADQPAVWWPFDAEHAAAPIHAALDALRAKSRAGVQTPPRLCDAAPLIDELRLFKDGVEAELMRRAGRIGASGHRRAMQACKPGLREHQLEAELLYAFRHAGASGPSYESIVAAGPNACILHYAAGYAELKAGELCLIDAGAEVEGYASDITRTFPVDGRFTPAQRELYELVVAAQEAAIAVTRPGARKQDGHWAAVRVLSQGMLDLGLLARDAVGGLDDVIEQAAYQRFYMHGTGHWLGLDVHDPGDYLARDEAPVEQPDGFGKRVVRHPSRLLQPGMALTIEPGIYVRPAADVAERWWNIGIRIEDDVLVTDGGCELLSREVPVAADEIEALMRA</sequence>
<comment type="catalytic activity">
    <reaction evidence="1">
        <text>Release of any N-terminal amino acid, including proline, that is linked to proline, even from a dipeptide or tripeptide.</text>
        <dbReference type="EC" id="3.4.11.9"/>
    </reaction>
</comment>
<dbReference type="SMART" id="SM01011">
    <property type="entry name" value="AMP_N"/>
    <property type="match status" value="1"/>
</dbReference>
<evidence type="ECO:0000256" key="9">
    <source>
        <dbReference type="ARBA" id="ARBA00023211"/>
    </source>
</evidence>
<reference evidence="12 13" key="1">
    <citation type="submission" date="2019-02" db="EMBL/GenBank/DDBJ databases">
        <title>Genomic Encyclopedia of Type Strains, Phase IV (KMG-IV): sequencing the most valuable type-strain genomes for metagenomic binning, comparative biology and taxonomic classification.</title>
        <authorList>
            <person name="Goeker M."/>
        </authorList>
    </citation>
    <scope>NUCLEOTIDE SEQUENCE [LARGE SCALE GENOMIC DNA]</scope>
    <source>
        <strain evidence="12 13">DSM 19570</strain>
    </source>
</reference>
<dbReference type="RefSeq" id="WP_130431063.1">
    <property type="nucleotide sequence ID" value="NZ_SHKP01000005.1"/>
</dbReference>
<comment type="caution">
    <text evidence="12">The sequence shown here is derived from an EMBL/GenBank/DDBJ whole genome shotgun (WGS) entry which is preliminary data.</text>
</comment>
<dbReference type="SUPFAM" id="SSF53092">
    <property type="entry name" value="Creatinase/prolidase N-terminal domain"/>
    <property type="match status" value="1"/>
</dbReference>
<proteinExistence type="inferred from homology"/>
<dbReference type="InterPro" id="IPR052433">
    <property type="entry name" value="X-Pro_dipept-like"/>
</dbReference>